<protein>
    <submittedName>
        <fullName evidence="7">Uncharacterized protein</fullName>
    </submittedName>
</protein>
<comment type="subcellular location">
    <subcellularLocation>
        <location evidence="1">Membrane</location>
        <topology evidence="1">Multi-pass membrane protein</topology>
    </subcellularLocation>
</comment>
<dbReference type="Gene3D" id="1.20.1250.20">
    <property type="entry name" value="MFS general substrate transporter like domains"/>
    <property type="match status" value="1"/>
</dbReference>
<name>A0A150K0E7_HEYCO</name>
<dbReference type="RefSeq" id="WP_061566542.1">
    <property type="nucleotide sequence ID" value="NZ_LQYG01000042.1"/>
</dbReference>
<evidence type="ECO:0000313" key="8">
    <source>
        <dbReference type="Proteomes" id="UP000075288"/>
    </source>
</evidence>
<dbReference type="EMBL" id="LQYG01000042">
    <property type="protein sequence ID" value="KYC63043.1"/>
    <property type="molecule type" value="Genomic_DNA"/>
</dbReference>
<reference evidence="7 8" key="1">
    <citation type="submission" date="2016-01" db="EMBL/GenBank/DDBJ databases">
        <title>Genome Sequences of Twelve Sporeforming Bacillus Species Isolated from Foods.</title>
        <authorList>
            <person name="Berendsen E.M."/>
            <person name="Wells-Bennik M.H."/>
            <person name="Krawcyk A.O."/>
            <person name="De Jong A."/>
            <person name="Holsappel S."/>
            <person name="Eijlander R.T."/>
            <person name="Kuipers O.P."/>
        </authorList>
    </citation>
    <scope>NUCLEOTIDE SEQUENCE [LARGE SCALE GENOMIC DNA]</scope>
    <source>
        <strain evidence="7 8">B4098</strain>
    </source>
</reference>
<proteinExistence type="predicted"/>
<dbReference type="PANTHER" id="PTHR23508">
    <property type="entry name" value="CARBOXYLIC ACID TRANSPORTER PROTEIN HOMOLOG"/>
    <property type="match status" value="1"/>
</dbReference>
<dbReference type="Pfam" id="PF00083">
    <property type="entry name" value="Sugar_tr"/>
    <property type="match status" value="1"/>
</dbReference>
<dbReference type="GO" id="GO:0046943">
    <property type="term" value="F:carboxylic acid transmembrane transporter activity"/>
    <property type="evidence" value="ECO:0007669"/>
    <property type="project" value="TreeGrafter"/>
</dbReference>
<accession>A0A150K0E7</accession>
<feature type="transmembrane region" description="Helical" evidence="6">
    <location>
        <begin position="83"/>
        <end position="103"/>
    </location>
</feature>
<evidence type="ECO:0000313" key="7">
    <source>
        <dbReference type="EMBL" id="KYC63043.1"/>
    </source>
</evidence>
<dbReference type="Proteomes" id="UP000075288">
    <property type="component" value="Unassembled WGS sequence"/>
</dbReference>
<sequence length="173" mass="19240">MKAAGRSHFGRSCCFFMAVFVNRAACRSLHLKRLAAWLILTFTGMNWFSLFAFVILWGSAAGFGAQAFYGLWASELFPRRYRAGAQGFIYFLVRFGIAIWSFLLPTIMDTLSFKVAGIVMIVFLVIHCIIGIVLAPSTQGKTLEEIEKERFGTVRGGEKPAVSPTTPAEQLNQ</sequence>
<dbReference type="GO" id="GO:0005886">
    <property type="term" value="C:plasma membrane"/>
    <property type="evidence" value="ECO:0007669"/>
    <property type="project" value="TreeGrafter"/>
</dbReference>
<comment type="caution">
    <text evidence="7">The sequence shown here is derived from an EMBL/GenBank/DDBJ whole genome shotgun (WGS) entry which is preliminary data.</text>
</comment>
<organism evidence="7 8">
    <name type="scientific">Heyndrickxia coagulans</name>
    <name type="common">Weizmannia coagulans</name>
    <dbReference type="NCBI Taxonomy" id="1398"/>
    <lineage>
        <taxon>Bacteria</taxon>
        <taxon>Bacillati</taxon>
        <taxon>Bacillota</taxon>
        <taxon>Bacilli</taxon>
        <taxon>Bacillales</taxon>
        <taxon>Bacillaceae</taxon>
        <taxon>Heyndrickxia</taxon>
    </lineage>
</organism>
<dbReference type="PATRIC" id="fig|1398.26.peg.2864"/>
<evidence type="ECO:0000256" key="5">
    <source>
        <dbReference type="SAM" id="MobiDB-lite"/>
    </source>
</evidence>
<evidence type="ECO:0000256" key="3">
    <source>
        <dbReference type="ARBA" id="ARBA00022989"/>
    </source>
</evidence>
<evidence type="ECO:0000256" key="2">
    <source>
        <dbReference type="ARBA" id="ARBA00022692"/>
    </source>
</evidence>
<keyword evidence="3 6" id="KW-1133">Transmembrane helix</keyword>
<dbReference type="InterPro" id="IPR005828">
    <property type="entry name" value="MFS_sugar_transport-like"/>
</dbReference>
<dbReference type="InterPro" id="IPR036259">
    <property type="entry name" value="MFS_trans_sf"/>
</dbReference>
<dbReference type="SUPFAM" id="SSF103473">
    <property type="entry name" value="MFS general substrate transporter"/>
    <property type="match status" value="1"/>
</dbReference>
<feature type="compositionally biased region" description="Polar residues" evidence="5">
    <location>
        <begin position="163"/>
        <end position="173"/>
    </location>
</feature>
<evidence type="ECO:0000256" key="1">
    <source>
        <dbReference type="ARBA" id="ARBA00004141"/>
    </source>
</evidence>
<dbReference type="AlphaFoldDB" id="A0A150K0E7"/>
<dbReference type="PANTHER" id="PTHR23508:SF10">
    <property type="entry name" value="CARBOXYLIC ACID TRANSPORTER PROTEIN HOMOLOG"/>
    <property type="match status" value="1"/>
</dbReference>
<feature type="region of interest" description="Disordered" evidence="5">
    <location>
        <begin position="152"/>
        <end position="173"/>
    </location>
</feature>
<keyword evidence="2 6" id="KW-0812">Transmembrane</keyword>
<feature type="transmembrane region" description="Helical" evidence="6">
    <location>
        <begin position="115"/>
        <end position="135"/>
    </location>
</feature>
<evidence type="ECO:0000256" key="4">
    <source>
        <dbReference type="ARBA" id="ARBA00023136"/>
    </source>
</evidence>
<evidence type="ECO:0000256" key="6">
    <source>
        <dbReference type="SAM" id="Phobius"/>
    </source>
</evidence>
<keyword evidence="4 6" id="KW-0472">Membrane</keyword>
<gene>
    <name evidence="7" type="ORF">B4098_0449</name>
</gene>